<evidence type="ECO:0000313" key="3">
    <source>
        <dbReference type="WBParaSite" id="GPUH_0002352601-mRNA-1"/>
    </source>
</evidence>
<keyword evidence="2" id="KW-1185">Reference proteome</keyword>
<evidence type="ECO:0000313" key="2">
    <source>
        <dbReference type="Proteomes" id="UP000271098"/>
    </source>
</evidence>
<dbReference type="Proteomes" id="UP000271098">
    <property type="component" value="Unassembled WGS sequence"/>
</dbReference>
<evidence type="ECO:0000313" key="1">
    <source>
        <dbReference type="EMBL" id="VDN41551.1"/>
    </source>
</evidence>
<sequence length="164" mass="18773">MFVIFGLIMVGLALVSMCINVVQLKLEQLFEELLVMVLEEYKQKGVPQEEMIVPSKTDLMAMWHMLRKRRRQKSAERQVGKKSSALLRIRRGRQALFEQIHRALYMVEKGTQTDSIAGGYLAVGEECTDKQSWSEVSILTPVTNPVLRIGTRYVEDIKLLLTTC</sequence>
<organism evidence="3">
    <name type="scientific">Gongylonema pulchrum</name>
    <dbReference type="NCBI Taxonomy" id="637853"/>
    <lineage>
        <taxon>Eukaryota</taxon>
        <taxon>Metazoa</taxon>
        <taxon>Ecdysozoa</taxon>
        <taxon>Nematoda</taxon>
        <taxon>Chromadorea</taxon>
        <taxon>Rhabditida</taxon>
        <taxon>Spirurina</taxon>
        <taxon>Spiruromorpha</taxon>
        <taxon>Spiruroidea</taxon>
        <taxon>Gongylonematidae</taxon>
        <taxon>Gongylonema</taxon>
    </lineage>
</organism>
<accession>A0A183ERA5</accession>
<name>A0A183ERA5_9BILA</name>
<dbReference type="EMBL" id="UYRT01098027">
    <property type="protein sequence ID" value="VDN41551.1"/>
    <property type="molecule type" value="Genomic_DNA"/>
</dbReference>
<dbReference type="AlphaFoldDB" id="A0A183ERA5"/>
<proteinExistence type="predicted"/>
<reference evidence="3" key="1">
    <citation type="submission" date="2016-06" db="UniProtKB">
        <authorList>
            <consortium name="WormBaseParasite"/>
        </authorList>
    </citation>
    <scope>IDENTIFICATION</scope>
</reference>
<dbReference type="OrthoDB" id="297496at2759"/>
<dbReference type="WBParaSite" id="GPUH_0002352601-mRNA-1">
    <property type="protein sequence ID" value="GPUH_0002352601-mRNA-1"/>
    <property type="gene ID" value="GPUH_0002352601"/>
</dbReference>
<protein>
    <submittedName>
        <fullName evidence="1 3">Uncharacterized protein</fullName>
    </submittedName>
</protein>
<gene>
    <name evidence="1" type="ORF">GPUH_LOCUS23496</name>
</gene>
<reference evidence="1 2" key="2">
    <citation type="submission" date="2018-11" db="EMBL/GenBank/DDBJ databases">
        <authorList>
            <consortium name="Pathogen Informatics"/>
        </authorList>
    </citation>
    <scope>NUCLEOTIDE SEQUENCE [LARGE SCALE GENOMIC DNA]</scope>
</reference>